<reference evidence="1" key="1">
    <citation type="submission" date="2021-05" db="EMBL/GenBank/DDBJ databases">
        <title>A free-living protist that lacks canonical eukaryotic 1 DNA replication and segregation systems.</title>
        <authorList>
            <person name="Salas-Leiva D.E."/>
            <person name="Tromer E.C."/>
            <person name="Curtis B.A."/>
            <person name="Jerlstrom-Hultqvist J."/>
            <person name="Kolisko M."/>
            <person name="Yi Z."/>
            <person name="Salas-Leiva J.S."/>
            <person name="Gallot-Lavallee L."/>
            <person name="Kops G.J.P.L."/>
            <person name="Archibald J.M."/>
            <person name="Simpson A.G.B."/>
            <person name="Roger A.J."/>
        </authorList>
    </citation>
    <scope>NUCLEOTIDE SEQUENCE</scope>
    <source>
        <strain evidence="1">BICM</strain>
    </source>
</reference>
<sequence>MRHGYPMAQIVRILRDCFNGSNGDIVFQSPKAPLLASELEYSHRGDQESVRYVTMIANNYVDTIQRNKTSVPQHIRPLVALELDSALERVLNAPLALKDIRTACASISHQLFEINLTLNRLGSGGVLPPTSLARSIAAVEQEPFWNAVDLWLTKGTVDTFLPVLDDQSASWRTRFKSKGAWPVHRETATAIVECGRDVAFLRHQCGVTTDLKAAIPATDLPTLAKADILEARVRALGQEASRAAASTLEAWIQTVFSVERRCTLSDAIWALDIVHVHLGQHSYSGLRDAMYDTNQRCAGPTMALVVGEDELLDATPTWTIAWEVPENVPPAVRQIEAEARPHLTAIFDLCRSAMAEFVEIREIRRDLVRICRRIPRHRLSRAAAVVHGVETVLSAAWRDLGARLDSHRSAFVRQMRLTTGVDDLLNRLNSHFTVQHSTCEAHWQSLTAVTDFIERFKEQLTKEMSRLDKALDQSPAALYHKSDWAEKASTDAEIAAIADSLTDLIVSANTSFTTAFIEYCQARGVPFGLEEYMARLRGDGMEISFV</sequence>
<accession>A0A8J6E5M7</accession>
<gene>
    <name evidence="1" type="ORF">J8273_2341</name>
</gene>
<keyword evidence="2" id="KW-1185">Reference proteome</keyword>
<evidence type="ECO:0000313" key="1">
    <source>
        <dbReference type="EMBL" id="KAG9395992.1"/>
    </source>
</evidence>
<proteinExistence type="predicted"/>
<comment type="caution">
    <text evidence="1">The sequence shown here is derived from an EMBL/GenBank/DDBJ whole genome shotgun (WGS) entry which is preliminary data.</text>
</comment>
<evidence type="ECO:0000313" key="2">
    <source>
        <dbReference type="Proteomes" id="UP000717585"/>
    </source>
</evidence>
<organism evidence="1 2">
    <name type="scientific">Carpediemonas membranifera</name>
    <dbReference type="NCBI Taxonomy" id="201153"/>
    <lineage>
        <taxon>Eukaryota</taxon>
        <taxon>Metamonada</taxon>
        <taxon>Carpediemonas-like organisms</taxon>
        <taxon>Carpediemonas</taxon>
    </lineage>
</organism>
<protein>
    <submittedName>
        <fullName evidence="1">Uncharacterized protein</fullName>
    </submittedName>
</protein>
<dbReference type="EMBL" id="JAHDYR010000007">
    <property type="protein sequence ID" value="KAG9395992.1"/>
    <property type="molecule type" value="Genomic_DNA"/>
</dbReference>
<name>A0A8J6E5M7_9EUKA</name>
<dbReference type="Proteomes" id="UP000717585">
    <property type="component" value="Unassembled WGS sequence"/>
</dbReference>
<dbReference type="AlphaFoldDB" id="A0A8J6E5M7"/>